<proteinExistence type="predicted"/>
<dbReference type="Proteomes" id="UP001152798">
    <property type="component" value="Chromosome 2"/>
</dbReference>
<keyword evidence="2" id="KW-1185">Reference proteome</keyword>
<evidence type="ECO:0000313" key="2">
    <source>
        <dbReference type="Proteomes" id="UP001152798"/>
    </source>
</evidence>
<gene>
    <name evidence="1" type="ORF">NEZAVI_LOCUS3365</name>
</gene>
<organism evidence="1 2">
    <name type="scientific">Nezara viridula</name>
    <name type="common">Southern green stink bug</name>
    <name type="synonym">Cimex viridulus</name>
    <dbReference type="NCBI Taxonomy" id="85310"/>
    <lineage>
        <taxon>Eukaryota</taxon>
        <taxon>Metazoa</taxon>
        <taxon>Ecdysozoa</taxon>
        <taxon>Arthropoda</taxon>
        <taxon>Hexapoda</taxon>
        <taxon>Insecta</taxon>
        <taxon>Pterygota</taxon>
        <taxon>Neoptera</taxon>
        <taxon>Paraneoptera</taxon>
        <taxon>Hemiptera</taxon>
        <taxon>Heteroptera</taxon>
        <taxon>Panheteroptera</taxon>
        <taxon>Pentatomomorpha</taxon>
        <taxon>Pentatomoidea</taxon>
        <taxon>Pentatomidae</taxon>
        <taxon>Pentatominae</taxon>
        <taxon>Nezara</taxon>
    </lineage>
</organism>
<dbReference type="EMBL" id="OV725078">
    <property type="protein sequence ID" value="CAH1392562.1"/>
    <property type="molecule type" value="Genomic_DNA"/>
</dbReference>
<evidence type="ECO:0000313" key="1">
    <source>
        <dbReference type="EMBL" id="CAH1392562.1"/>
    </source>
</evidence>
<dbReference type="AlphaFoldDB" id="A0A9P0ECF9"/>
<sequence length="123" mass="13381">MVSCPICGQTVAREDKKPLTCPITTCQAIFHGNALTRTKGSIPARSASQQPTASDAASQLLMTAIRDLTAEVKGLKFTLDANASEAKELKTTLEKQTNITFENADKLNAIETLLETQNSRWKE</sequence>
<name>A0A9P0ECF9_NEZVI</name>
<accession>A0A9P0ECF9</accession>
<reference evidence="1" key="1">
    <citation type="submission" date="2022-01" db="EMBL/GenBank/DDBJ databases">
        <authorList>
            <person name="King R."/>
        </authorList>
    </citation>
    <scope>NUCLEOTIDE SEQUENCE</scope>
</reference>
<protein>
    <submittedName>
        <fullName evidence="1">Uncharacterized protein</fullName>
    </submittedName>
</protein>